<accession>A0AC60PRP5</accession>
<keyword evidence="2" id="KW-1185">Reference proteome</keyword>
<feature type="non-terminal residue" evidence="1">
    <location>
        <position position="1"/>
    </location>
</feature>
<comment type="caution">
    <text evidence="1">The sequence shown here is derived from an EMBL/GenBank/DDBJ whole genome shotgun (WGS) entry which is preliminary data.</text>
</comment>
<proteinExistence type="predicted"/>
<gene>
    <name evidence="1" type="ORF">HPB47_000459</name>
</gene>
<dbReference type="EMBL" id="JABSTQ010010057">
    <property type="protein sequence ID" value="KAG0423780.1"/>
    <property type="molecule type" value="Genomic_DNA"/>
</dbReference>
<evidence type="ECO:0000313" key="2">
    <source>
        <dbReference type="Proteomes" id="UP000805193"/>
    </source>
</evidence>
<reference evidence="1 2" key="1">
    <citation type="journal article" date="2020" name="Cell">
        <title>Large-Scale Comparative Analyses of Tick Genomes Elucidate Their Genetic Diversity and Vector Capacities.</title>
        <authorList>
            <consortium name="Tick Genome and Microbiome Consortium (TIGMIC)"/>
            <person name="Jia N."/>
            <person name="Wang J."/>
            <person name="Shi W."/>
            <person name="Du L."/>
            <person name="Sun Y."/>
            <person name="Zhan W."/>
            <person name="Jiang J.F."/>
            <person name="Wang Q."/>
            <person name="Zhang B."/>
            <person name="Ji P."/>
            <person name="Bell-Sakyi L."/>
            <person name="Cui X.M."/>
            <person name="Yuan T.T."/>
            <person name="Jiang B.G."/>
            <person name="Yang W.F."/>
            <person name="Lam T.T."/>
            <person name="Chang Q.C."/>
            <person name="Ding S.J."/>
            <person name="Wang X.J."/>
            <person name="Zhu J.G."/>
            <person name="Ruan X.D."/>
            <person name="Zhao L."/>
            <person name="Wei J.T."/>
            <person name="Ye R.Z."/>
            <person name="Que T.C."/>
            <person name="Du C.H."/>
            <person name="Zhou Y.H."/>
            <person name="Cheng J.X."/>
            <person name="Dai P.F."/>
            <person name="Guo W.B."/>
            <person name="Han X.H."/>
            <person name="Huang E.J."/>
            <person name="Li L.F."/>
            <person name="Wei W."/>
            <person name="Gao Y.C."/>
            <person name="Liu J.Z."/>
            <person name="Shao H.Z."/>
            <person name="Wang X."/>
            <person name="Wang C.C."/>
            <person name="Yang T.C."/>
            <person name="Huo Q.B."/>
            <person name="Li W."/>
            <person name="Chen H.Y."/>
            <person name="Chen S.E."/>
            <person name="Zhou L.G."/>
            <person name="Ni X.B."/>
            <person name="Tian J.H."/>
            <person name="Sheng Y."/>
            <person name="Liu T."/>
            <person name="Pan Y.S."/>
            <person name="Xia L.Y."/>
            <person name="Li J."/>
            <person name="Zhao F."/>
            <person name="Cao W.C."/>
        </authorList>
    </citation>
    <scope>NUCLEOTIDE SEQUENCE [LARGE SCALE GENOMIC DNA]</scope>
    <source>
        <strain evidence="1">Iper-2018</strain>
    </source>
</reference>
<name>A0AC60PRP5_IXOPE</name>
<protein>
    <submittedName>
        <fullName evidence="1">Uncharacterized protein</fullName>
    </submittedName>
</protein>
<organism evidence="1 2">
    <name type="scientific">Ixodes persulcatus</name>
    <name type="common">Taiga tick</name>
    <dbReference type="NCBI Taxonomy" id="34615"/>
    <lineage>
        <taxon>Eukaryota</taxon>
        <taxon>Metazoa</taxon>
        <taxon>Ecdysozoa</taxon>
        <taxon>Arthropoda</taxon>
        <taxon>Chelicerata</taxon>
        <taxon>Arachnida</taxon>
        <taxon>Acari</taxon>
        <taxon>Parasitiformes</taxon>
        <taxon>Ixodida</taxon>
        <taxon>Ixodoidea</taxon>
        <taxon>Ixodidae</taxon>
        <taxon>Ixodinae</taxon>
        <taxon>Ixodes</taxon>
    </lineage>
</organism>
<evidence type="ECO:0000313" key="1">
    <source>
        <dbReference type="EMBL" id="KAG0423780.1"/>
    </source>
</evidence>
<sequence length="450" mass="48279">QIGGDGETSEDKEAEAEAEQERLEALREAEERRKEKHRRMEEEREKMRQQIRDKYGIKKKEEEKPAEVDDFAAGSLNRRKKTPEEIAAENEAAEQDDLTRLRNTIETQVNELKSSIEGKCVLHILYFSSHVADFRERPKTELVSSSALFSLPRGLWGPWGLTHSSPSAETVLIHNTPGAYLTGAVTKEGIAQHARGAGMPALPPEPPTIGPNRGRCCCCRCCRGFARNKSAGAQEAAERATKCPLCRAPVLLWGPAASAAKGHRMSFRRIERRQGSGAARGSTLECAPRRPPPRNGPDWRREIAGCQSVAQLGVAAKTKTAGKAFRVELARPGALPVGVLASASGREEDGSSRSGRCPCVPAASSGGRAGGMVSAQTTNSAFLVALCRSGGSPLGLGGSCEPPAYVVVVVMCMSWTPLPRRPRVSGPGPPRHLAHGSCVRETAASPGEDA</sequence>
<dbReference type="Proteomes" id="UP000805193">
    <property type="component" value="Unassembled WGS sequence"/>
</dbReference>